<organism evidence="2 3">
    <name type="scientific">Puccinia graminis f. sp. tritici</name>
    <dbReference type="NCBI Taxonomy" id="56615"/>
    <lineage>
        <taxon>Eukaryota</taxon>
        <taxon>Fungi</taxon>
        <taxon>Dikarya</taxon>
        <taxon>Basidiomycota</taxon>
        <taxon>Pucciniomycotina</taxon>
        <taxon>Pucciniomycetes</taxon>
        <taxon>Pucciniales</taxon>
        <taxon>Pucciniaceae</taxon>
        <taxon>Puccinia</taxon>
    </lineage>
</organism>
<dbReference type="OrthoDB" id="2504515at2759"/>
<evidence type="ECO:0000313" key="3">
    <source>
        <dbReference type="Proteomes" id="UP000324748"/>
    </source>
</evidence>
<gene>
    <name evidence="2" type="ORF">PGT21_017270</name>
</gene>
<feature type="region of interest" description="Disordered" evidence="1">
    <location>
        <begin position="128"/>
        <end position="154"/>
    </location>
</feature>
<dbReference type="AlphaFoldDB" id="A0A5B0LP42"/>
<evidence type="ECO:0008006" key="4">
    <source>
        <dbReference type="Google" id="ProtNLM"/>
    </source>
</evidence>
<sequence length="154" mass="17506">MSDNHGSSALPILTNTNFSKWKELVYAYGLQKGFNKFLTSDRLATATDAQKDAWEEKRMIAAGVLNSQMGPDHRARFITKDNREEPHLVWKLLCDHFEAQTTQNQAKNYIKFLDVAYNLQIQSFRLPSTSQQQCRPNESSRDDNPCSTAYGANG</sequence>
<dbReference type="EMBL" id="VSWC01000196">
    <property type="protein sequence ID" value="KAA1065979.1"/>
    <property type="molecule type" value="Genomic_DNA"/>
</dbReference>
<comment type="caution">
    <text evidence="2">The sequence shown here is derived from an EMBL/GenBank/DDBJ whole genome shotgun (WGS) entry which is preliminary data.</text>
</comment>
<reference evidence="2 3" key="1">
    <citation type="submission" date="2019-05" db="EMBL/GenBank/DDBJ databases">
        <title>Emergence of the Ug99 lineage of the wheat stem rust pathogen through somatic hybridization.</title>
        <authorList>
            <person name="Li F."/>
            <person name="Upadhyaya N.M."/>
            <person name="Sperschneider J."/>
            <person name="Matny O."/>
            <person name="Nguyen-Phuc H."/>
            <person name="Mago R."/>
            <person name="Raley C."/>
            <person name="Miller M.E."/>
            <person name="Silverstein K.A.T."/>
            <person name="Henningsen E."/>
            <person name="Hirsch C.D."/>
            <person name="Visser B."/>
            <person name="Pretorius Z.A."/>
            <person name="Steffenson B.J."/>
            <person name="Schwessinger B."/>
            <person name="Dodds P.N."/>
            <person name="Figueroa M."/>
        </authorList>
    </citation>
    <scope>NUCLEOTIDE SEQUENCE [LARGE SCALE GENOMIC DNA]</scope>
    <source>
        <strain evidence="2">21-0</strain>
    </source>
</reference>
<accession>A0A5B0LP42</accession>
<dbReference type="Proteomes" id="UP000324748">
    <property type="component" value="Unassembled WGS sequence"/>
</dbReference>
<keyword evidence="3" id="KW-1185">Reference proteome</keyword>
<protein>
    <recommendedName>
        <fullName evidence="4">DUF4219 domain-containing protein</fullName>
    </recommendedName>
</protein>
<feature type="compositionally biased region" description="Polar residues" evidence="1">
    <location>
        <begin position="128"/>
        <end position="137"/>
    </location>
</feature>
<evidence type="ECO:0000313" key="2">
    <source>
        <dbReference type="EMBL" id="KAA1065979.1"/>
    </source>
</evidence>
<evidence type="ECO:0000256" key="1">
    <source>
        <dbReference type="SAM" id="MobiDB-lite"/>
    </source>
</evidence>
<proteinExistence type="predicted"/>
<name>A0A5B0LP42_PUCGR</name>